<feature type="transmembrane region" description="Helical" evidence="1">
    <location>
        <begin position="198"/>
        <end position="218"/>
    </location>
</feature>
<feature type="transmembrane region" description="Helical" evidence="1">
    <location>
        <begin position="265"/>
        <end position="291"/>
    </location>
</feature>
<comment type="caution">
    <text evidence="2">The sequence shown here is derived from an EMBL/GenBank/DDBJ whole genome shotgun (WGS) entry which is preliminary data.</text>
</comment>
<proteinExistence type="predicted"/>
<dbReference type="Proteomes" id="UP000548423">
    <property type="component" value="Unassembled WGS sequence"/>
</dbReference>
<feature type="transmembrane region" description="Helical" evidence="1">
    <location>
        <begin position="97"/>
        <end position="118"/>
    </location>
</feature>
<accession>A0A852TAG7</accession>
<feature type="transmembrane region" description="Helical" evidence="1">
    <location>
        <begin position="27"/>
        <end position="52"/>
    </location>
</feature>
<protein>
    <recommendedName>
        <fullName evidence="4">Voltage-dependent anion channel</fullName>
    </recommendedName>
</protein>
<feature type="transmembrane region" description="Helical" evidence="1">
    <location>
        <begin position="64"/>
        <end position="85"/>
    </location>
</feature>
<evidence type="ECO:0000313" key="3">
    <source>
        <dbReference type="Proteomes" id="UP000548423"/>
    </source>
</evidence>
<dbReference type="EMBL" id="JACCBX010000002">
    <property type="protein sequence ID" value="NYE04364.1"/>
    <property type="molecule type" value="Genomic_DNA"/>
</dbReference>
<sequence>MAIVMAIGIVTQGVLLNYFGVQFFQHIFGKILCIINLSLWFAFIFSFFIASLDGKFKDIHYSNVINRFGIGTWVAGTSISGILFYKQFFHWGFISEIIAFINIGLWIIYIGICVKTFIEIFRTKSYQNVHGILLLTTVSTQSIVLLLNTVFIEFPDIFNLSLLIIGFCFYLVCVFFILSRYINHSWSIEMDWNNTNCILHGALSISGIACLVTGIISIDIIRLIWRAALIIFIAVEAVELYRLFRRIKHYGFREAILIYDVTQWSRVFTFAMFYTFTSLFHTHLFIGSFVIDTILKVGVWVVIILLIIELMLSLRDAIETYKQSFREIGKENEVSTPYIKS</sequence>
<keyword evidence="1" id="KW-1133">Transmembrane helix</keyword>
<feature type="transmembrane region" description="Helical" evidence="1">
    <location>
        <begin position="130"/>
        <end position="151"/>
    </location>
</feature>
<reference evidence="3" key="1">
    <citation type="submission" date="2020-07" db="EMBL/GenBank/DDBJ databases">
        <authorList>
            <person name="Partida-Martinez L."/>
            <person name="Huntemann M."/>
            <person name="Clum A."/>
            <person name="Wang J."/>
            <person name="Palaniappan K."/>
            <person name="Ritter S."/>
            <person name="Chen I.-M."/>
            <person name="Stamatis D."/>
            <person name="Reddy T."/>
            <person name="O'Malley R."/>
            <person name="Daum C."/>
            <person name="Shapiro N."/>
            <person name="Ivanova N."/>
            <person name="Kyrpides N."/>
            <person name="Woyke T."/>
        </authorList>
    </citation>
    <scope>NUCLEOTIDE SEQUENCE [LARGE SCALE GENOMIC DNA]</scope>
    <source>
        <strain evidence="3">AT2.8</strain>
    </source>
</reference>
<reference evidence="3" key="2">
    <citation type="submission" date="2020-08" db="EMBL/GenBank/DDBJ databases">
        <title>The Agave Microbiome: Exploring the role of microbial communities in plant adaptations to desert environments.</title>
        <authorList>
            <person name="Partida-Martinez L.P."/>
        </authorList>
    </citation>
    <scope>NUCLEOTIDE SEQUENCE [LARGE SCALE GENOMIC DNA]</scope>
    <source>
        <strain evidence="3">AT2.8</strain>
    </source>
</reference>
<feature type="transmembrane region" description="Helical" evidence="1">
    <location>
        <begin position="157"/>
        <end position="178"/>
    </location>
</feature>
<evidence type="ECO:0000256" key="1">
    <source>
        <dbReference type="SAM" id="Phobius"/>
    </source>
</evidence>
<dbReference type="AlphaFoldDB" id="A0A852TAG7"/>
<feature type="transmembrane region" description="Helical" evidence="1">
    <location>
        <begin position="297"/>
        <end position="314"/>
    </location>
</feature>
<keyword evidence="1" id="KW-0472">Membrane</keyword>
<gene>
    <name evidence="2" type="ORF">F4694_001108</name>
</gene>
<organism evidence="2 3">
    <name type="scientific">Neobacillus niacini</name>
    <dbReference type="NCBI Taxonomy" id="86668"/>
    <lineage>
        <taxon>Bacteria</taxon>
        <taxon>Bacillati</taxon>
        <taxon>Bacillota</taxon>
        <taxon>Bacilli</taxon>
        <taxon>Bacillales</taxon>
        <taxon>Bacillaceae</taxon>
        <taxon>Neobacillus</taxon>
    </lineage>
</organism>
<keyword evidence="1" id="KW-0812">Transmembrane</keyword>
<evidence type="ECO:0008006" key="4">
    <source>
        <dbReference type="Google" id="ProtNLM"/>
    </source>
</evidence>
<name>A0A852TAG7_9BACI</name>
<feature type="transmembrane region" description="Helical" evidence="1">
    <location>
        <begin position="224"/>
        <end position="244"/>
    </location>
</feature>
<evidence type="ECO:0000313" key="2">
    <source>
        <dbReference type="EMBL" id="NYE04364.1"/>
    </source>
</evidence>